<dbReference type="SUPFAM" id="SSF88946">
    <property type="entry name" value="Sigma2 domain of RNA polymerase sigma factors"/>
    <property type="match status" value="1"/>
</dbReference>
<name>A0A3S9N1J3_9FLAO</name>
<dbReference type="GO" id="GO:0006352">
    <property type="term" value="P:DNA-templated transcription initiation"/>
    <property type="evidence" value="ECO:0007669"/>
    <property type="project" value="InterPro"/>
</dbReference>
<dbReference type="NCBIfam" id="TIGR02937">
    <property type="entry name" value="sigma70-ECF"/>
    <property type="match status" value="1"/>
</dbReference>
<dbReference type="InterPro" id="IPR007627">
    <property type="entry name" value="RNA_pol_sigma70_r2"/>
</dbReference>
<feature type="domain" description="RNA polymerase sigma factor 70 region 4 type 2" evidence="6">
    <location>
        <begin position="101"/>
        <end position="152"/>
    </location>
</feature>
<evidence type="ECO:0000259" key="5">
    <source>
        <dbReference type="Pfam" id="PF04542"/>
    </source>
</evidence>
<dbReference type="SUPFAM" id="SSF88659">
    <property type="entry name" value="Sigma3 and sigma4 domains of RNA polymerase sigma factors"/>
    <property type="match status" value="1"/>
</dbReference>
<accession>A0A3S9N1J3</accession>
<dbReference type="InterPro" id="IPR013249">
    <property type="entry name" value="RNA_pol_sigma70_r4_t2"/>
</dbReference>
<evidence type="ECO:0000256" key="3">
    <source>
        <dbReference type="ARBA" id="ARBA00023082"/>
    </source>
</evidence>
<dbReference type="Pfam" id="PF04542">
    <property type="entry name" value="Sigma70_r2"/>
    <property type="match status" value="1"/>
</dbReference>
<dbReference type="PANTHER" id="PTHR43133">
    <property type="entry name" value="RNA POLYMERASE ECF-TYPE SIGMA FACTO"/>
    <property type="match status" value="1"/>
</dbReference>
<gene>
    <name evidence="7" type="ORF">EJ995_08600</name>
</gene>
<keyword evidence="8" id="KW-1185">Reference proteome</keyword>
<dbReference type="InterPro" id="IPR014284">
    <property type="entry name" value="RNA_pol_sigma-70_dom"/>
</dbReference>
<dbReference type="PANTHER" id="PTHR43133:SF51">
    <property type="entry name" value="RNA POLYMERASE SIGMA FACTOR"/>
    <property type="match status" value="1"/>
</dbReference>
<keyword evidence="3" id="KW-0731">Sigma factor</keyword>
<evidence type="ECO:0000256" key="2">
    <source>
        <dbReference type="ARBA" id="ARBA00023015"/>
    </source>
</evidence>
<feature type="domain" description="RNA polymerase sigma-70 region 2" evidence="5">
    <location>
        <begin position="4"/>
        <end position="70"/>
    </location>
</feature>
<dbReference type="Pfam" id="PF08281">
    <property type="entry name" value="Sigma70_r4_2"/>
    <property type="match status" value="1"/>
</dbReference>
<proteinExistence type="inferred from homology"/>
<dbReference type="EMBL" id="CP034549">
    <property type="protein sequence ID" value="AZQ45212.1"/>
    <property type="molecule type" value="Genomic_DNA"/>
</dbReference>
<dbReference type="InterPro" id="IPR036388">
    <property type="entry name" value="WH-like_DNA-bd_sf"/>
</dbReference>
<dbReference type="CDD" id="cd06171">
    <property type="entry name" value="Sigma70_r4"/>
    <property type="match status" value="1"/>
</dbReference>
<evidence type="ECO:0000259" key="6">
    <source>
        <dbReference type="Pfam" id="PF08281"/>
    </source>
</evidence>
<evidence type="ECO:0000313" key="8">
    <source>
        <dbReference type="Proteomes" id="UP000279600"/>
    </source>
</evidence>
<evidence type="ECO:0000256" key="1">
    <source>
        <dbReference type="ARBA" id="ARBA00010641"/>
    </source>
</evidence>
<dbReference type="InterPro" id="IPR013325">
    <property type="entry name" value="RNA_pol_sigma_r2"/>
</dbReference>
<dbReference type="Gene3D" id="1.10.1740.10">
    <property type="match status" value="1"/>
</dbReference>
<reference evidence="7 8" key="1">
    <citation type="submission" date="2018-12" db="EMBL/GenBank/DDBJ databases">
        <title>Complete genome of Nonlabens sp. MJ115.</title>
        <authorList>
            <person name="Choi H.S."/>
            <person name="Jung J."/>
        </authorList>
    </citation>
    <scope>NUCLEOTIDE SEQUENCE [LARGE SCALE GENOMIC DNA]</scope>
    <source>
        <strain evidence="7 8">MJ115</strain>
    </source>
</reference>
<dbReference type="AlphaFoldDB" id="A0A3S9N1J3"/>
<comment type="similarity">
    <text evidence="1">Belongs to the sigma-70 factor family. ECF subfamily.</text>
</comment>
<dbReference type="InterPro" id="IPR039425">
    <property type="entry name" value="RNA_pol_sigma-70-like"/>
</dbReference>
<sequence>MKVYNDYARGMYNVSLRIVQDTAQAEDIMQESMITAFAKMADWNRTATFGSWLKRIVVNNSLTYLRKNKRMPMVAMDDEQYEQVPDDEPLDLAESGATATKVLEVMKTLKESYRQILNLHLIEGMDNEEISHIMNISHGMCRTTLSRAKTSLKNKMQAL</sequence>
<keyword evidence="2" id="KW-0805">Transcription regulation</keyword>
<evidence type="ECO:0000313" key="7">
    <source>
        <dbReference type="EMBL" id="AZQ45212.1"/>
    </source>
</evidence>
<keyword evidence="4" id="KW-0804">Transcription</keyword>
<dbReference type="Gene3D" id="1.10.10.10">
    <property type="entry name" value="Winged helix-like DNA-binding domain superfamily/Winged helix DNA-binding domain"/>
    <property type="match status" value="1"/>
</dbReference>
<dbReference type="GO" id="GO:0003677">
    <property type="term" value="F:DNA binding"/>
    <property type="evidence" value="ECO:0007669"/>
    <property type="project" value="InterPro"/>
</dbReference>
<dbReference type="KEGG" id="noj:EJ995_08600"/>
<organism evidence="7 8">
    <name type="scientific">Nonlabens ponticola</name>
    <dbReference type="NCBI Taxonomy" id="2496866"/>
    <lineage>
        <taxon>Bacteria</taxon>
        <taxon>Pseudomonadati</taxon>
        <taxon>Bacteroidota</taxon>
        <taxon>Flavobacteriia</taxon>
        <taxon>Flavobacteriales</taxon>
        <taxon>Flavobacteriaceae</taxon>
        <taxon>Nonlabens</taxon>
    </lineage>
</organism>
<dbReference type="OrthoDB" id="1160671at2"/>
<dbReference type="Proteomes" id="UP000279600">
    <property type="component" value="Chromosome"/>
</dbReference>
<dbReference type="GO" id="GO:0016987">
    <property type="term" value="F:sigma factor activity"/>
    <property type="evidence" value="ECO:0007669"/>
    <property type="project" value="UniProtKB-KW"/>
</dbReference>
<protein>
    <submittedName>
        <fullName evidence="7">Sigma-70 family RNA polymerase sigma factor</fullName>
    </submittedName>
</protein>
<dbReference type="InterPro" id="IPR013324">
    <property type="entry name" value="RNA_pol_sigma_r3/r4-like"/>
</dbReference>
<evidence type="ECO:0000256" key="4">
    <source>
        <dbReference type="ARBA" id="ARBA00023163"/>
    </source>
</evidence>